<dbReference type="RefSeq" id="XP_028486347.1">
    <property type="nucleotide sequence ID" value="XM_028626098.1"/>
</dbReference>
<keyword evidence="1" id="KW-0812">Transmembrane</keyword>
<feature type="transmembrane region" description="Helical" evidence="1">
    <location>
        <begin position="26"/>
        <end position="53"/>
    </location>
</feature>
<keyword evidence="1" id="KW-0472">Membrane</keyword>
<organism evidence="2 3">
    <name type="scientific">Byssochlamys spectabilis</name>
    <name type="common">Paecilomyces variotii</name>
    <dbReference type="NCBI Taxonomy" id="264951"/>
    <lineage>
        <taxon>Eukaryota</taxon>
        <taxon>Fungi</taxon>
        <taxon>Dikarya</taxon>
        <taxon>Ascomycota</taxon>
        <taxon>Pezizomycotina</taxon>
        <taxon>Eurotiomycetes</taxon>
        <taxon>Eurotiomycetidae</taxon>
        <taxon>Eurotiales</taxon>
        <taxon>Thermoascaceae</taxon>
        <taxon>Paecilomyces</taxon>
    </lineage>
</organism>
<dbReference type="AlphaFoldDB" id="A0A443HXX9"/>
<protein>
    <submittedName>
        <fullName evidence="2">Uncharacterized protein</fullName>
    </submittedName>
</protein>
<keyword evidence="3" id="KW-1185">Reference proteome</keyword>
<evidence type="ECO:0000313" key="3">
    <source>
        <dbReference type="Proteomes" id="UP000283841"/>
    </source>
</evidence>
<accession>A0A443HXX9</accession>
<dbReference type="GeneID" id="39595375"/>
<evidence type="ECO:0000256" key="1">
    <source>
        <dbReference type="SAM" id="Phobius"/>
    </source>
</evidence>
<evidence type="ECO:0000313" key="2">
    <source>
        <dbReference type="EMBL" id="RWQ96702.1"/>
    </source>
</evidence>
<name>A0A443HXX9_BYSSP</name>
<keyword evidence="1" id="KW-1133">Transmembrane helix</keyword>
<gene>
    <name evidence="2" type="ORF">C8Q69DRAFT_202049</name>
</gene>
<dbReference type="VEuPathDB" id="FungiDB:C8Q69DRAFT_202049"/>
<dbReference type="Proteomes" id="UP000283841">
    <property type="component" value="Unassembled WGS sequence"/>
</dbReference>
<sequence length="159" mass="18257">MGFLIPKGVFLLAALGQDGNSYGSFFYFFSFGSSSCICLIPSFCTVLSVILYANMRHQKRKKYSTGIQYPTRYLFFFLFPSFRASISCDIDFSSHTTYHILFSFLCRYTYTYFCPQAHSHTHTHTTSFPTILSHLTRTYGTMSCHFLSFRYVSISVSLG</sequence>
<dbReference type="EMBL" id="RCNU01000003">
    <property type="protein sequence ID" value="RWQ96702.1"/>
    <property type="molecule type" value="Genomic_DNA"/>
</dbReference>
<proteinExistence type="predicted"/>
<comment type="caution">
    <text evidence="2">The sequence shown here is derived from an EMBL/GenBank/DDBJ whole genome shotgun (WGS) entry which is preliminary data.</text>
</comment>
<reference evidence="2 3" key="1">
    <citation type="journal article" date="2018" name="Front. Microbiol.">
        <title>Genomic and genetic insights into a cosmopolitan fungus, Paecilomyces variotii (Eurotiales).</title>
        <authorList>
            <person name="Urquhart A.S."/>
            <person name="Mondo S.J."/>
            <person name="Makela M.R."/>
            <person name="Hane J.K."/>
            <person name="Wiebenga A."/>
            <person name="He G."/>
            <person name="Mihaltcheva S."/>
            <person name="Pangilinan J."/>
            <person name="Lipzen A."/>
            <person name="Barry K."/>
            <person name="de Vries R.P."/>
            <person name="Grigoriev I.V."/>
            <person name="Idnurm A."/>
        </authorList>
    </citation>
    <scope>NUCLEOTIDE SEQUENCE [LARGE SCALE GENOMIC DNA]</scope>
    <source>
        <strain evidence="2 3">CBS 101075</strain>
    </source>
</reference>